<gene>
    <name evidence="2" type="ORF">F8154_01935</name>
</gene>
<comment type="caution">
    <text evidence="2">The sequence shown here is derived from an EMBL/GenBank/DDBJ whole genome shotgun (WGS) entry which is preliminary data.</text>
</comment>
<dbReference type="RefSeq" id="WP_151859904.1">
    <property type="nucleotide sequence ID" value="NZ_WBZC01000006.1"/>
</dbReference>
<dbReference type="AlphaFoldDB" id="A0A6I0FIH4"/>
<dbReference type="InterPro" id="IPR024559">
    <property type="entry name" value="DUF3846"/>
</dbReference>
<reference evidence="2 3" key="1">
    <citation type="submission" date="2019-10" db="EMBL/GenBank/DDBJ databases">
        <title>Alkaliphilus serpentinus sp. nov. and Alkaliphilus pronyensis sp. nov., two novel anaerobic alkaliphilic species isolated from the serpentinized-hosted hydrothermal field of the Prony Bay (New Caledonia).</title>
        <authorList>
            <person name="Postec A."/>
        </authorList>
    </citation>
    <scope>NUCLEOTIDE SEQUENCE [LARGE SCALE GENOMIC DNA]</scope>
    <source>
        <strain evidence="2 3">LacV</strain>
    </source>
</reference>
<proteinExistence type="predicted"/>
<dbReference type="Pfam" id="PF12957">
    <property type="entry name" value="DUF3846"/>
    <property type="match status" value="1"/>
</dbReference>
<protein>
    <submittedName>
        <fullName evidence="2">DUF3846 domain-containing protein</fullName>
    </submittedName>
</protein>
<keyword evidence="3" id="KW-1185">Reference proteome</keyword>
<dbReference type="EMBL" id="WBZC01000006">
    <property type="protein sequence ID" value="KAB3537883.1"/>
    <property type="molecule type" value="Genomic_DNA"/>
</dbReference>
<evidence type="ECO:0000259" key="1">
    <source>
        <dbReference type="Pfam" id="PF12957"/>
    </source>
</evidence>
<dbReference type="OrthoDB" id="9813511at2"/>
<feature type="domain" description="DUF3846" evidence="1">
    <location>
        <begin position="3"/>
        <end position="98"/>
    </location>
</feature>
<name>A0A6I0FIH4_9FIRM</name>
<evidence type="ECO:0000313" key="3">
    <source>
        <dbReference type="Proteomes" id="UP000432715"/>
    </source>
</evidence>
<dbReference type="Proteomes" id="UP000432715">
    <property type="component" value="Unassembled WGS sequence"/>
</dbReference>
<evidence type="ECO:0000313" key="2">
    <source>
        <dbReference type="EMBL" id="KAB3537883.1"/>
    </source>
</evidence>
<organism evidence="2 3">
    <name type="scientific">Alkaliphilus pronyensis</name>
    <dbReference type="NCBI Taxonomy" id="1482732"/>
    <lineage>
        <taxon>Bacteria</taxon>
        <taxon>Bacillati</taxon>
        <taxon>Bacillota</taxon>
        <taxon>Clostridia</taxon>
        <taxon>Peptostreptococcales</taxon>
        <taxon>Natronincolaceae</taxon>
        <taxon>Alkaliphilus</taxon>
    </lineage>
</organism>
<accession>A0A6I0FIH4</accession>
<sequence length="117" mass="13274">MKIKGIYVRVGEKPEVIEFEETYQNLRALVEGDIQLVFLDDNTVIFCNLVGKLIGLEGNRALDNGDIIAGNFIVVGDNGGEESISLTDEQIDKYMKRFDKIEYYVNLSMIDDMEECL</sequence>